<dbReference type="GO" id="GO:0009253">
    <property type="term" value="P:peptidoglycan catabolic process"/>
    <property type="evidence" value="ECO:0007669"/>
    <property type="project" value="InterPro"/>
</dbReference>
<dbReference type="InterPro" id="IPR050695">
    <property type="entry name" value="N-acetylmuramoyl_amidase_3"/>
</dbReference>
<feature type="domain" description="MurNAc-LAA" evidence="2">
    <location>
        <begin position="115"/>
        <end position="223"/>
    </location>
</feature>
<dbReference type="SMART" id="SM00646">
    <property type="entry name" value="Ami_3"/>
    <property type="match status" value="1"/>
</dbReference>
<evidence type="ECO:0000256" key="1">
    <source>
        <dbReference type="ARBA" id="ARBA00022801"/>
    </source>
</evidence>
<sequence length="233" mass="26158">MCLHIILEMGENLRLILGLFILLFLGVHTARAEGSNPPVIVIDPGHGGIDGGTQSADGAILEKDLNLLIATQLAARLKKDGIQVEMTRNTDEDVTKFAPKNRIWGRYRRDLFGRVEVARQTNATLFISIHGNHGKSTRRGGVVFYKKSSLHSYLLANELQIRLNALTQTFHMPHPGDFYILRNLDIPSVLVEYGYLSNPNELASLLEPRYQTKMVDSLAEGIEHFLIVQKWES</sequence>
<evidence type="ECO:0000313" key="3">
    <source>
        <dbReference type="EMBL" id="BCJ85629.1"/>
    </source>
</evidence>
<evidence type="ECO:0000313" key="4">
    <source>
        <dbReference type="Proteomes" id="UP000593802"/>
    </source>
</evidence>
<proteinExistence type="predicted"/>
<dbReference type="RefSeq" id="WP_200759729.1">
    <property type="nucleotide sequence ID" value="NZ_AP023366.1"/>
</dbReference>
<dbReference type="GO" id="GO:0030288">
    <property type="term" value="C:outer membrane-bounded periplasmic space"/>
    <property type="evidence" value="ECO:0007669"/>
    <property type="project" value="TreeGrafter"/>
</dbReference>
<accession>A0A7I8D9G5</accession>
<dbReference type="Gene3D" id="3.40.630.40">
    <property type="entry name" value="Zn-dependent exopeptidases"/>
    <property type="match status" value="1"/>
</dbReference>
<dbReference type="PANTHER" id="PTHR30404:SF0">
    <property type="entry name" value="N-ACETYLMURAMOYL-L-ALANINE AMIDASE AMIC"/>
    <property type="match status" value="1"/>
</dbReference>
<dbReference type="EMBL" id="AP023366">
    <property type="protein sequence ID" value="BCJ85629.1"/>
    <property type="molecule type" value="Genomic_DNA"/>
</dbReference>
<evidence type="ECO:0000259" key="2">
    <source>
        <dbReference type="SMART" id="SM00646"/>
    </source>
</evidence>
<dbReference type="CDD" id="cd02696">
    <property type="entry name" value="MurNAc-LAA"/>
    <property type="match status" value="1"/>
</dbReference>
<dbReference type="InterPro" id="IPR002508">
    <property type="entry name" value="MurNAc-LAA_cat"/>
</dbReference>
<keyword evidence="4" id="KW-1185">Reference proteome</keyword>
<dbReference type="KEGG" id="eff:skT53_06140"/>
<name>A0A7I8D9G5_9BACL</name>
<dbReference type="GO" id="GO:0008745">
    <property type="term" value="F:N-acetylmuramoyl-L-alanine amidase activity"/>
    <property type="evidence" value="ECO:0007669"/>
    <property type="project" value="InterPro"/>
</dbReference>
<keyword evidence="1" id="KW-0378">Hydrolase</keyword>
<dbReference type="SUPFAM" id="SSF53187">
    <property type="entry name" value="Zn-dependent exopeptidases"/>
    <property type="match status" value="1"/>
</dbReference>
<gene>
    <name evidence="3" type="ORF">skT53_06140</name>
</gene>
<dbReference type="AlphaFoldDB" id="A0A7I8D9G5"/>
<dbReference type="PANTHER" id="PTHR30404">
    <property type="entry name" value="N-ACETYLMURAMOYL-L-ALANINE AMIDASE"/>
    <property type="match status" value="1"/>
</dbReference>
<dbReference type="Proteomes" id="UP000593802">
    <property type="component" value="Chromosome"/>
</dbReference>
<organism evidence="3 4">
    <name type="scientific">Effusibacillus dendaii</name>
    <dbReference type="NCBI Taxonomy" id="2743772"/>
    <lineage>
        <taxon>Bacteria</taxon>
        <taxon>Bacillati</taxon>
        <taxon>Bacillota</taxon>
        <taxon>Bacilli</taxon>
        <taxon>Bacillales</taxon>
        <taxon>Alicyclobacillaceae</taxon>
        <taxon>Effusibacillus</taxon>
    </lineage>
</organism>
<dbReference type="Pfam" id="PF01520">
    <property type="entry name" value="Amidase_3"/>
    <property type="match status" value="1"/>
</dbReference>
<reference evidence="3 4" key="1">
    <citation type="submission" date="2020-08" db="EMBL/GenBank/DDBJ databases">
        <title>Complete Genome Sequence of Effusibacillus dendaii Strain skT53, Isolated from Farmland soil.</title>
        <authorList>
            <person name="Konishi T."/>
            <person name="Kawasaki H."/>
        </authorList>
    </citation>
    <scope>NUCLEOTIDE SEQUENCE [LARGE SCALE GENOMIC DNA]</scope>
    <source>
        <strain evidence="4">skT53</strain>
    </source>
</reference>
<protein>
    <recommendedName>
        <fullName evidence="2">MurNAc-LAA domain-containing protein</fullName>
    </recommendedName>
</protein>